<dbReference type="GO" id="GO:0000462">
    <property type="term" value="P:maturation of SSU-rRNA from tricistronic rRNA transcript (SSU-rRNA, 5.8S rRNA, LSU-rRNA)"/>
    <property type="evidence" value="ECO:0007669"/>
    <property type="project" value="TreeGrafter"/>
</dbReference>
<dbReference type="Pfam" id="PF04950">
    <property type="entry name" value="RIBIOP_C"/>
    <property type="match status" value="1"/>
</dbReference>
<dbReference type="GO" id="GO:0005525">
    <property type="term" value="F:GTP binding"/>
    <property type="evidence" value="ECO:0007669"/>
    <property type="project" value="TreeGrafter"/>
</dbReference>
<feature type="domain" description="Ribosome biogenesis protein BMS1/TSR1 C-terminal" evidence="2">
    <location>
        <begin position="176"/>
        <end position="490"/>
    </location>
</feature>
<sequence>MQEDSDEDDENAEDSSDSDETENGDDEHASTHSDSSTDDGEDNEMGNVSKWKESLAERTSSRQNVNLMQLVYGKPASKTSNEMKDSSDEQSEDDEFFKPKGEGSKKSKEGVNDSDVDLDDCSKFLKRSHKDWRNEDLIASIRDRFVTGDWSKASLRNQLSEVTAGDNDDDDAVFGEFEDLETGQKYESHQAEFPDDDDGDGDDDDDDTKSSRGQSNGSGFFTKLKEEIELRKQVNIAELNELDEVTRIEVEGYRTGTYLRIEIRDVPFEMVENFDPCHPILVGGLALGEENVGYMQVRLKRHRWHKKVLKTRDPIIVSIGWRRYQTVPIYAIEDRNGRHRMLKYTPEHMHCLAMFWGPLAPPHTGVVAVQNLSNNQASFRITATATVLEFNHAARIVKKIKLVGYACKIFKKTAFIEDMFTSDLEIARFEGAAIRTVSGIRGQLKKAAKEEVANKSKKKGGHAKEGIARCTFEDKIKKGDIVFLRAWTQVEVPCFYNPLTTALQPRDETWQGMKTVSELRREQNLPVPVNKDSLYRPIERKPRKFNPLVIPKSLQAALPFASKPKNIPHRRRPLLENGRAVVMEPHERKVHALVQHLQLIRNEKMKKRKLKEEVKRKAQEAERAKEEQLSKKRQREERRGRGHFMTAENGINGHLKHVKLLSCVWVEA</sequence>
<comment type="caution">
    <text evidence="3">The sequence shown here is derived from an EMBL/GenBank/DDBJ whole genome shotgun (WGS) entry which is preliminary data.</text>
</comment>
<dbReference type="GO" id="GO:0003924">
    <property type="term" value="F:GTPase activity"/>
    <property type="evidence" value="ECO:0007669"/>
    <property type="project" value="TreeGrafter"/>
</dbReference>
<evidence type="ECO:0000259" key="2">
    <source>
        <dbReference type="SMART" id="SM01362"/>
    </source>
</evidence>
<dbReference type="EMBL" id="JACGWM010000015">
    <property type="protein sequence ID" value="KAL0323798.1"/>
    <property type="molecule type" value="Genomic_DNA"/>
</dbReference>
<feature type="compositionally biased region" description="Basic and acidic residues" evidence="1">
    <location>
        <begin position="610"/>
        <end position="639"/>
    </location>
</feature>
<dbReference type="InterPro" id="IPR039761">
    <property type="entry name" value="Bms1/Tsr1"/>
</dbReference>
<dbReference type="GO" id="GO:0034511">
    <property type="term" value="F:U3 snoRNA binding"/>
    <property type="evidence" value="ECO:0007669"/>
    <property type="project" value="TreeGrafter"/>
</dbReference>
<feature type="compositionally biased region" description="Acidic residues" evidence="1">
    <location>
        <begin position="193"/>
        <end position="207"/>
    </location>
</feature>
<feature type="region of interest" description="Disordered" evidence="1">
    <location>
        <begin position="180"/>
        <end position="219"/>
    </location>
</feature>
<organism evidence="3">
    <name type="scientific">Sesamum calycinum</name>
    <dbReference type="NCBI Taxonomy" id="2727403"/>
    <lineage>
        <taxon>Eukaryota</taxon>
        <taxon>Viridiplantae</taxon>
        <taxon>Streptophyta</taxon>
        <taxon>Embryophyta</taxon>
        <taxon>Tracheophyta</taxon>
        <taxon>Spermatophyta</taxon>
        <taxon>Magnoliopsida</taxon>
        <taxon>eudicotyledons</taxon>
        <taxon>Gunneridae</taxon>
        <taxon>Pentapetalae</taxon>
        <taxon>asterids</taxon>
        <taxon>lamiids</taxon>
        <taxon>Lamiales</taxon>
        <taxon>Pedaliaceae</taxon>
        <taxon>Sesamum</taxon>
    </lineage>
</organism>
<feature type="compositionally biased region" description="Acidic residues" evidence="1">
    <location>
        <begin position="1"/>
        <end position="25"/>
    </location>
</feature>
<name>A0AAW2LZP2_9LAMI</name>
<evidence type="ECO:0000256" key="1">
    <source>
        <dbReference type="SAM" id="MobiDB-lite"/>
    </source>
</evidence>
<protein>
    <submittedName>
        <fullName evidence="3">Ribosome biogenesis protein BMS1</fullName>
    </submittedName>
</protein>
<dbReference type="AlphaFoldDB" id="A0AAW2LZP2"/>
<dbReference type="SMART" id="SM01362">
    <property type="entry name" value="DUF663"/>
    <property type="match status" value="1"/>
</dbReference>
<feature type="compositionally biased region" description="Basic and acidic residues" evidence="1">
    <location>
        <begin position="182"/>
        <end position="192"/>
    </location>
</feature>
<accession>A0AAW2LZP2</accession>
<proteinExistence type="predicted"/>
<feature type="compositionally biased region" description="Basic and acidic residues" evidence="1">
    <location>
        <begin position="50"/>
        <end position="60"/>
    </location>
</feature>
<reference evidence="3" key="1">
    <citation type="submission" date="2020-06" db="EMBL/GenBank/DDBJ databases">
        <authorList>
            <person name="Li T."/>
            <person name="Hu X."/>
            <person name="Zhang T."/>
            <person name="Song X."/>
            <person name="Zhang H."/>
            <person name="Dai N."/>
            <person name="Sheng W."/>
            <person name="Hou X."/>
            <person name="Wei L."/>
        </authorList>
    </citation>
    <scope>NUCLEOTIDE SEQUENCE</scope>
    <source>
        <strain evidence="3">KEN8</strain>
        <tissue evidence="3">Leaf</tissue>
    </source>
</reference>
<gene>
    <name evidence="3" type="ORF">Scaly_2346900</name>
</gene>
<dbReference type="InterPro" id="IPR007034">
    <property type="entry name" value="BMS1_TSR1_C"/>
</dbReference>
<feature type="compositionally biased region" description="Basic and acidic residues" evidence="1">
    <location>
        <begin position="96"/>
        <end position="111"/>
    </location>
</feature>
<evidence type="ECO:0000313" key="3">
    <source>
        <dbReference type="EMBL" id="KAL0323798.1"/>
    </source>
</evidence>
<dbReference type="GO" id="GO:0030686">
    <property type="term" value="C:90S preribosome"/>
    <property type="evidence" value="ECO:0007669"/>
    <property type="project" value="TreeGrafter"/>
</dbReference>
<dbReference type="PANTHER" id="PTHR12858:SF2">
    <property type="entry name" value="RIBOSOME BIOGENESIS PROTEIN BMS1 HOMOLOG"/>
    <property type="match status" value="1"/>
</dbReference>
<dbReference type="PANTHER" id="PTHR12858">
    <property type="entry name" value="RIBOSOME BIOGENESIS PROTEIN"/>
    <property type="match status" value="1"/>
</dbReference>
<feature type="region of interest" description="Disordered" evidence="1">
    <location>
        <begin position="1"/>
        <end position="119"/>
    </location>
</feature>
<reference evidence="3" key="2">
    <citation type="journal article" date="2024" name="Plant">
        <title>Genomic evolution and insights into agronomic trait innovations of Sesamum species.</title>
        <authorList>
            <person name="Miao H."/>
            <person name="Wang L."/>
            <person name="Qu L."/>
            <person name="Liu H."/>
            <person name="Sun Y."/>
            <person name="Le M."/>
            <person name="Wang Q."/>
            <person name="Wei S."/>
            <person name="Zheng Y."/>
            <person name="Lin W."/>
            <person name="Duan Y."/>
            <person name="Cao H."/>
            <person name="Xiong S."/>
            <person name="Wang X."/>
            <person name="Wei L."/>
            <person name="Li C."/>
            <person name="Ma Q."/>
            <person name="Ju M."/>
            <person name="Zhao R."/>
            <person name="Li G."/>
            <person name="Mu C."/>
            <person name="Tian Q."/>
            <person name="Mei H."/>
            <person name="Zhang T."/>
            <person name="Gao T."/>
            <person name="Zhang H."/>
        </authorList>
    </citation>
    <scope>NUCLEOTIDE SEQUENCE</scope>
    <source>
        <strain evidence="3">KEN8</strain>
    </source>
</reference>
<dbReference type="GO" id="GO:0000479">
    <property type="term" value="P:endonucleolytic cleavage of tricistronic rRNA transcript (SSU-rRNA, 5.8S rRNA, LSU-rRNA)"/>
    <property type="evidence" value="ECO:0007669"/>
    <property type="project" value="TreeGrafter"/>
</dbReference>
<feature type="region of interest" description="Disordered" evidence="1">
    <location>
        <begin position="609"/>
        <end position="647"/>
    </location>
</feature>